<evidence type="ECO:0000313" key="2">
    <source>
        <dbReference type="EMBL" id="KAF3557545.1"/>
    </source>
</evidence>
<protein>
    <submittedName>
        <fullName evidence="2">Uncharacterized protein</fullName>
    </submittedName>
</protein>
<dbReference type="EMBL" id="QGKX02000996">
    <property type="protein sequence ID" value="KAF3557545.1"/>
    <property type="molecule type" value="Genomic_DNA"/>
</dbReference>
<feature type="region of interest" description="Disordered" evidence="1">
    <location>
        <begin position="98"/>
        <end position="117"/>
    </location>
</feature>
<feature type="compositionally biased region" description="Basic and acidic residues" evidence="1">
    <location>
        <begin position="106"/>
        <end position="117"/>
    </location>
</feature>
<name>A0A8S9R5M8_BRACR</name>
<gene>
    <name evidence="2" type="ORF">F2Q69_00013738</name>
</gene>
<evidence type="ECO:0000313" key="3">
    <source>
        <dbReference type="Proteomes" id="UP000712600"/>
    </source>
</evidence>
<evidence type="ECO:0000256" key="1">
    <source>
        <dbReference type="SAM" id="MobiDB-lite"/>
    </source>
</evidence>
<proteinExistence type="predicted"/>
<dbReference type="Proteomes" id="UP000712600">
    <property type="component" value="Unassembled WGS sequence"/>
</dbReference>
<sequence length="117" mass="13161">MVKRRCCPERDQSHGLRSVKVLKFDTPPGSPKNCPEAKEDSVRVQISPSKPVSFFMIKPRFFPSRGHLFLKLVPLSRPRSGKWWARFSLVDHQGRVSHVDVTAPGESDRGPGHGDSD</sequence>
<accession>A0A8S9R5M8</accession>
<reference evidence="2" key="1">
    <citation type="submission" date="2019-12" db="EMBL/GenBank/DDBJ databases">
        <title>Genome sequencing and annotation of Brassica cretica.</title>
        <authorList>
            <person name="Studholme D.J."/>
            <person name="Sarris P."/>
        </authorList>
    </citation>
    <scope>NUCLEOTIDE SEQUENCE</scope>
    <source>
        <strain evidence="2">PFS-109/04</strain>
        <tissue evidence="2">Leaf</tissue>
    </source>
</reference>
<organism evidence="2 3">
    <name type="scientific">Brassica cretica</name>
    <name type="common">Mustard</name>
    <dbReference type="NCBI Taxonomy" id="69181"/>
    <lineage>
        <taxon>Eukaryota</taxon>
        <taxon>Viridiplantae</taxon>
        <taxon>Streptophyta</taxon>
        <taxon>Embryophyta</taxon>
        <taxon>Tracheophyta</taxon>
        <taxon>Spermatophyta</taxon>
        <taxon>Magnoliopsida</taxon>
        <taxon>eudicotyledons</taxon>
        <taxon>Gunneridae</taxon>
        <taxon>Pentapetalae</taxon>
        <taxon>rosids</taxon>
        <taxon>malvids</taxon>
        <taxon>Brassicales</taxon>
        <taxon>Brassicaceae</taxon>
        <taxon>Brassiceae</taxon>
        <taxon>Brassica</taxon>
    </lineage>
</organism>
<comment type="caution">
    <text evidence="2">The sequence shown here is derived from an EMBL/GenBank/DDBJ whole genome shotgun (WGS) entry which is preliminary data.</text>
</comment>
<feature type="region of interest" description="Disordered" evidence="1">
    <location>
        <begin position="22"/>
        <end position="42"/>
    </location>
</feature>
<dbReference type="AlphaFoldDB" id="A0A8S9R5M8"/>